<dbReference type="RefSeq" id="WP_205116036.1">
    <property type="nucleotide sequence ID" value="NZ_JAFBCM010000001.1"/>
</dbReference>
<organism evidence="1 2">
    <name type="scientific">Tenggerimyces flavus</name>
    <dbReference type="NCBI Taxonomy" id="1708749"/>
    <lineage>
        <taxon>Bacteria</taxon>
        <taxon>Bacillati</taxon>
        <taxon>Actinomycetota</taxon>
        <taxon>Actinomycetes</taxon>
        <taxon>Propionibacteriales</taxon>
        <taxon>Nocardioidaceae</taxon>
        <taxon>Tenggerimyces</taxon>
    </lineage>
</organism>
<evidence type="ECO:0000313" key="2">
    <source>
        <dbReference type="Proteomes" id="UP001595699"/>
    </source>
</evidence>
<proteinExistence type="predicted"/>
<reference evidence="2" key="1">
    <citation type="journal article" date="2019" name="Int. J. Syst. Evol. Microbiol.">
        <title>The Global Catalogue of Microorganisms (GCM) 10K type strain sequencing project: providing services to taxonomists for standard genome sequencing and annotation.</title>
        <authorList>
            <consortium name="The Broad Institute Genomics Platform"/>
            <consortium name="The Broad Institute Genome Sequencing Center for Infectious Disease"/>
            <person name="Wu L."/>
            <person name="Ma J."/>
        </authorList>
    </citation>
    <scope>NUCLEOTIDE SEQUENCE [LARGE SCALE GENOMIC DNA]</scope>
    <source>
        <strain evidence="2">CGMCC 4.7241</strain>
    </source>
</reference>
<evidence type="ECO:0000313" key="1">
    <source>
        <dbReference type="EMBL" id="MFC3766856.1"/>
    </source>
</evidence>
<accession>A0ABV7YNA4</accession>
<dbReference type="Proteomes" id="UP001595699">
    <property type="component" value="Unassembled WGS sequence"/>
</dbReference>
<comment type="caution">
    <text evidence="1">The sequence shown here is derived from an EMBL/GenBank/DDBJ whole genome shotgun (WGS) entry which is preliminary data.</text>
</comment>
<name>A0ABV7YNA4_9ACTN</name>
<dbReference type="EMBL" id="JBHRZH010000062">
    <property type="protein sequence ID" value="MFC3766856.1"/>
    <property type="molecule type" value="Genomic_DNA"/>
</dbReference>
<sequence length="221" mass="23540">MRMAPAVPGHATHAEELTGAAVRLPPGGVVLGSGQDGVLVVRLFRAQPVRLCIHSAGQLAQLIAYRAMALGAHVTVVTDTVSAWSRLVQSVPRGPAWFTVLPAGSRVTATGTITRPSLVIDATSDNRALPRWEQGQWQTFASVDREITPSDLHVLRTYDLLVTQRLQPTAAEIARRAFGLAPDRATWLTQMPAGVLAVAAPGQLAFGQMTVSNAEQRLLGS</sequence>
<protein>
    <submittedName>
        <fullName evidence="1">Uncharacterized protein</fullName>
    </submittedName>
</protein>
<keyword evidence="2" id="KW-1185">Reference proteome</keyword>
<gene>
    <name evidence="1" type="ORF">ACFOUW_38935</name>
</gene>